<accession>A0A1T3NU97</accession>
<keyword evidence="2" id="KW-0378">Hydrolase</keyword>
<dbReference type="AlphaFoldDB" id="A0A1T3NU97"/>
<dbReference type="OrthoDB" id="436461at2"/>
<dbReference type="Pfam" id="PF10593">
    <property type="entry name" value="Z1"/>
    <property type="match status" value="1"/>
</dbReference>
<evidence type="ECO:0000313" key="2">
    <source>
        <dbReference type="EMBL" id="OPC80305.1"/>
    </source>
</evidence>
<comment type="caution">
    <text evidence="2">The sequence shown here is derived from an EMBL/GenBank/DDBJ whole genome shotgun (WGS) entry which is preliminary data.</text>
</comment>
<organism evidence="2 3">
    <name type="scientific">Embleya scabrispora</name>
    <dbReference type="NCBI Taxonomy" id="159449"/>
    <lineage>
        <taxon>Bacteria</taxon>
        <taxon>Bacillati</taxon>
        <taxon>Actinomycetota</taxon>
        <taxon>Actinomycetes</taxon>
        <taxon>Kitasatosporales</taxon>
        <taxon>Streptomycetaceae</taxon>
        <taxon>Embleya</taxon>
    </lineage>
</organism>
<dbReference type="GO" id="GO:0004519">
    <property type="term" value="F:endonuclease activity"/>
    <property type="evidence" value="ECO:0007669"/>
    <property type="project" value="UniProtKB-KW"/>
</dbReference>
<keyword evidence="2" id="KW-0255">Endonuclease</keyword>
<evidence type="ECO:0000259" key="1">
    <source>
        <dbReference type="Pfam" id="PF10593"/>
    </source>
</evidence>
<dbReference type="RefSeq" id="WP_078974565.1">
    <property type="nucleotide sequence ID" value="NZ_MWQN01000001.1"/>
</dbReference>
<feature type="domain" description="Putative endonuclease Z1" evidence="1">
    <location>
        <begin position="483"/>
        <end position="727"/>
    </location>
</feature>
<dbReference type="EMBL" id="MWQN01000001">
    <property type="protein sequence ID" value="OPC80305.1"/>
    <property type="molecule type" value="Genomic_DNA"/>
</dbReference>
<keyword evidence="3" id="KW-1185">Reference proteome</keyword>
<name>A0A1T3NU97_9ACTN</name>
<dbReference type="STRING" id="159449.B4N89_04515"/>
<dbReference type="Proteomes" id="UP000190037">
    <property type="component" value="Unassembled WGS sequence"/>
</dbReference>
<proteinExistence type="predicted"/>
<evidence type="ECO:0000313" key="3">
    <source>
        <dbReference type="Proteomes" id="UP000190037"/>
    </source>
</evidence>
<protein>
    <submittedName>
        <fullName evidence="2">Endonuclease</fullName>
    </submittedName>
</protein>
<gene>
    <name evidence="2" type="ORF">B4N89_04515</name>
</gene>
<sequence>MTEELALLALHRAAFGGMSAGPKNLTKALAYHADEHPGPLPDLGETALRRRLHHAHPDDALLILWRDRLSRWDFADGDIPPNTDARRAATYDALGLERGTRELLDRRAPFARSSGAVVITDESWVSWYGEDVARHHSHYWDAYRETLLGKGWAPEAVAALDRNTTRVVERLADPTWDQPYQAKGLVVGYVQSGKTANFTGVAAKAIDAGYRLVIVLTGTIEALRAQTQRRLDMELVGVENIYYGQDPDSGTLAFRDYDYLDDRDRLDGRFLRHGALPSRLGGFDIVRLTRHQDDYQALRQGLSALEFEKADRFTPLYAPENLHRSSARLMVVKKNASVLKKLVKDLARIKTERGEIPALIIDDESDQASVNTSDPKKWAQDQVQRTAINGIISELLGMLPRAQYIGYTATPFANVFIDPADSEDIFPKDFVISLDRPDGYMGVADFHDIDSTIPSAERTVANSAGLAHVRSVRPAHDDDDSDLRTAIDMFVLTGAIKLFREDHGLGADHFRHHTMLVHESVRTHVHRDQAQRINAIWRRAGYLGAGAHKRLRALYDEDVYPVSEAHAAGASIPDSFADIAPYIGIAAMRIEDSNGSPVVVVNGDKEIEQRAADFDRDKVWRILVGGAKLSRGFTVEGLTVSYYRRKTLTADTLMQMGRWFGFRKNYRDLVRLYIGRDEGGRNGDLYEAFEAICRDEEEFRDQLRLYAELVDGSPQVTPAQIPPLVTQRLPWLKPTARNKMFNAELVETRSPGRWVERSAYPSKPAELRHNVERFEPVIRSLAAERIELAYPVQDRLLRFPAYIGRIAHAPLLSVLRELRWAEPAQFRPDLAYLENPEIAAKIDDWVVIAPQLQSPNLDPVTLHGFGPLDVVSRRRREGGLFDQVSFGTHRFAARRIVGTDTSIGDPVADGLAGPRRGCLLVYPTMEPEKNDLVMAFALVPPVTAVGRDRRLVAFRAKDSSRGAAAIVAAPAPV</sequence>
<keyword evidence="2" id="KW-0540">Nuclease</keyword>
<dbReference type="InterPro" id="IPR018310">
    <property type="entry name" value="Put_endonuclease_Z1-dom"/>
</dbReference>
<reference evidence="2 3" key="1">
    <citation type="submission" date="2017-03" db="EMBL/GenBank/DDBJ databases">
        <title>Draft genome sequence of Streptomyces scabrisporus NF3, endophyte isolated from Amphipterygium adstringens.</title>
        <authorList>
            <person name="Vazquez M."/>
            <person name="Ceapa C.D."/>
            <person name="Rodriguez Luna D."/>
            <person name="Sanchez Esquivel S."/>
        </authorList>
    </citation>
    <scope>NUCLEOTIDE SEQUENCE [LARGE SCALE GENOMIC DNA]</scope>
    <source>
        <strain evidence="2 3">NF3</strain>
    </source>
</reference>